<evidence type="ECO:0000256" key="9">
    <source>
        <dbReference type="ARBA" id="ARBA00023588"/>
    </source>
</evidence>
<evidence type="ECO:0000313" key="14">
    <source>
        <dbReference type="EMBL" id="MFC3700817.1"/>
    </source>
</evidence>
<evidence type="ECO:0000256" key="12">
    <source>
        <dbReference type="ARBA" id="ARBA00025324"/>
    </source>
</evidence>
<dbReference type="RefSeq" id="WP_353958965.1">
    <property type="nucleotide sequence ID" value="NZ_JAUFQI010000001.1"/>
</dbReference>
<organism evidence="14 15">
    <name type="scientific">Reinekea marina</name>
    <dbReference type="NCBI Taxonomy" id="1310421"/>
    <lineage>
        <taxon>Bacteria</taxon>
        <taxon>Pseudomonadati</taxon>
        <taxon>Pseudomonadota</taxon>
        <taxon>Gammaproteobacteria</taxon>
        <taxon>Oceanospirillales</taxon>
        <taxon>Saccharospirillaceae</taxon>
        <taxon>Reinekea</taxon>
    </lineage>
</organism>
<comment type="pathway">
    <text evidence="9">Carotenoid biosynthesis; staphyloxanthin biosynthesis; staphyloxanthin from farnesyl diphosphate: step 5/5.</text>
</comment>
<evidence type="ECO:0000256" key="7">
    <source>
        <dbReference type="ARBA" id="ARBA00023136"/>
    </source>
</evidence>
<dbReference type="EMBL" id="JBHRYN010000007">
    <property type="protein sequence ID" value="MFC3700817.1"/>
    <property type="molecule type" value="Genomic_DNA"/>
</dbReference>
<dbReference type="Pfam" id="PF18927">
    <property type="entry name" value="CrtO"/>
    <property type="match status" value="1"/>
</dbReference>
<comment type="caution">
    <text evidence="14">The sequence shown here is derived from an EMBL/GenBank/DDBJ whole genome shotgun (WGS) entry which is preliminary data.</text>
</comment>
<protein>
    <recommendedName>
        <fullName evidence="11">Glycosyl-4,4'-diaponeurosporenoate acyltransferase</fullName>
    </recommendedName>
</protein>
<evidence type="ECO:0000256" key="4">
    <source>
        <dbReference type="ARBA" id="ARBA00022692"/>
    </source>
</evidence>
<evidence type="ECO:0000256" key="5">
    <source>
        <dbReference type="ARBA" id="ARBA00022729"/>
    </source>
</evidence>
<comment type="function">
    <text evidence="12">Catalyzes the acylation of glycosyl-4,4'-diaponeurosporenoate, i.e. the esterification of glucose at the C6'' position with the carboxyl group of the C(15) fatty acid 12-methyltetradecanoic acid, to yield staphyloxanthin. This is the last step in the biosynthesis of this orange pigment, present in most staphylococci strains.</text>
</comment>
<evidence type="ECO:0000256" key="11">
    <source>
        <dbReference type="ARBA" id="ARBA00023667"/>
    </source>
</evidence>
<evidence type="ECO:0000313" key="15">
    <source>
        <dbReference type="Proteomes" id="UP001595710"/>
    </source>
</evidence>
<sequence length="132" mass="15838">MSSYFEPKSFEKCRGKSIYSYLGIKFFKRYLLLPDIILFSFSNKAQLNTRDKKLKDEIIRLEWQTRRDEIIHLVFMALIVVILIKSGKDMSIFQWVAVFAINLFVNIYPIFLQRHNRMRLLKLLVSLSKRRS</sequence>
<dbReference type="InterPro" id="IPR044021">
    <property type="entry name" value="CrtO"/>
</dbReference>
<dbReference type="Proteomes" id="UP001595710">
    <property type="component" value="Unassembled WGS sequence"/>
</dbReference>
<evidence type="ECO:0000256" key="10">
    <source>
        <dbReference type="ARBA" id="ARBA00023603"/>
    </source>
</evidence>
<accession>A0ABV7WP19</accession>
<evidence type="ECO:0000256" key="3">
    <source>
        <dbReference type="ARBA" id="ARBA00022679"/>
    </source>
</evidence>
<comment type="similarity">
    <text evidence="10">Belongs to the acyltransferase CrtO family.</text>
</comment>
<evidence type="ECO:0000256" key="6">
    <source>
        <dbReference type="ARBA" id="ARBA00022989"/>
    </source>
</evidence>
<name>A0ABV7WP19_9GAMM</name>
<evidence type="ECO:0000256" key="2">
    <source>
        <dbReference type="ARBA" id="ARBA00022475"/>
    </source>
</evidence>
<keyword evidence="2" id="KW-1003">Cell membrane</keyword>
<keyword evidence="7 13" id="KW-0472">Membrane</keyword>
<feature type="transmembrane region" description="Helical" evidence="13">
    <location>
        <begin position="92"/>
        <end position="112"/>
    </location>
</feature>
<gene>
    <name evidence="14" type="ORF">ACFOND_04120</name>
</gene>
<evidence type="ECO:0000256" key="13">
    <source>
        <dbReference type="SAM" id="Phobius"/>
    </source>
</evidence>
<evidence type="ECO:0000256" key="1">
    <source>
        <dbReference type="ARBA" id="ARBA00004162"/>
    </source>
</evidence>
<keyword evidence="3" id="KW-0808">Transferase</keyword>
<keyword evidence="8" id="KW-0012">Acyltransferase</keyword>
<keyword evidence="5" id="KW-0732">Signal</keyword>
<evidence type="ECO:0000256" key="8">
    <source>
        <dbReference type="ARBA" id="ARBA00023315"/>
    </source>
</evidence>
<keyword evidence="6 13" id="KW-1133">Transmembrane helix</keyword>
<keyword evidence="15" id="KW-1185">Reference proteome</keyword>
<comment type="subcellular location">
    <subcellularLocation>
        <location evidence="1">Cell membrane</location>
        <topology evidence="1">Single-pass membrane protein</topology>
    </subcellularLocation>
</comment>
<feature type="transmembrane region" description="Helical" evidence="13">
    <location>
        <begin position="70"/>
        <end position="86"/>
    </location>
</feature>
<reference evidence="15" key="1">
    <citation type="journal article" date="2019" name="Int. J. Syst. Evol. Microbiol.">
        <title>The Global Catalogue of Microorganisms (GCM) 10K type strain sequencing project: providing services to taxonomists for standard genome sequencing and annotation.</title>
        <authorList>
            <consortium name="The Broad Institute Genomics Platform"/>
            <consortium name="The Broad Institute Genome Sequencing Center for Infectious Disease"/>
            <person name="Wu L."/>
            <person name="Ma J."/>
        </authorList>
    </citation>
    <scope>NUCLEOTIDE SEQUENCE [LARGE SCALE GENOMIC DNA]</scope>
    <source>
        <strain evidence="15">CECT 8288</strain>
    </source>
</reference>
<keyword evidence="4 13" id="KW-0812">Transmembrane</keyword>
<proteinExistence type="inferred from homology"/>